<feature type="compositionally biased region" description="Acidic residues" evidence="5">
    <location>
        <begin position="252"/>
        <end position="265"/>
    </location>
</feature>
<sequence length="483" mass="52532">MSGPRRGRGRPALIVAAQAEVPSPSAPMEITNSQPGTIDSGSARSTPTLPDSASVLSVGYGDSQAGDQPIQRMKFKPRVPIRRPKTEVDVKPEISEPSSSAARGGFRGRGRGGHLGRRGSPIKYSSTSTGIFSGNRISPGQRHTPIPAPRVGIFQQEAEQYSDGEDDSKGTSNGEGHIDIDQVSGMGESAPTSLYRDRTPHGGVKGKGKDTLSGREKIKRIRRVVVNDDDDVTMVKAERLSPVKSHSGLPERDDEVIMPDNDDDHDPNALGQRVRTFMRTGGIEDEVDGEQDVNEAQKVDLSESESEEEEEDLTGDFIQLEDGDPPEDKLFMFQFPHLFPKFLSSDPVDMTKDEKPDIKPDIAAAPSTKGKKKANLPPPEGRIGTMVVMKSGRVKMVLGDNIVMNVTPGVPPTFIQHLVHVDQPSKSLTVLGEVNTQYTVSPDIDRLLQDLFIIGGQTPGDLENEKRKRMVKLEPGLVKLEDD</sequence>
<feature type="region of interest" description="Disordered" evidence="5">
    <location>
        <begin position="359"/>
        <end position="382"/>
    </location>
</feature>
<feature type="region of interest" description="Disordered" evidence="5">
    <location>
        <begin position="20"/>
        <end position="215"/>
    </location>
</feature>
<protein>
    <submittedName>
        <fullName evidence="6">RNA polymerase III RPC4-domain-containing protein</fullName>
    </submittedName>
</protein>
<name>A0A1Y2BJU7_9TREE</name>
<dbReference type="EMBL" id="MCFC01000002">
    <property type="protein sequence ID" value="ORY35029.1"/>
    <property type="molecule type" value="Genomic_DNA"/>
</dbReference>
<gene>
    <name evidence="6" type="ORF">BCR39DRAFT_516248</name>
</gene>
<dbReference type="GO" id="GO:0003677">
    <property type="term" value="F:DNA binding"/>
    <property type="evidence" value="ECO:0007669"/>
    <property type="project" value="InterPro"/>
</dbReference>
<comment type="subcellular location">
    <subcellularLocation>
        <location evidence="1">Nucleus</location>
    </subcellularLocation>
</comment>
<feature type="compositionally biased region" description="Acidic residues" evidence="5">
    <location>
        <begin position="302"/>
        <end position="315"/>
    </location>
</feature>
<dbReference type="OrthoDB" id="5836119at2759"/>
<dbReference type="PANTHER" id="PTHR13408">
    <property type="entry name" value="DNA-DIRECTED RNA POLYMERASE III"/>
    <property type="match status" value="1"/>
</dbReference>
<evidence type="ECO:0000313" key="7">
    <source>
        <dbReference type="Proteomes" id="UP000193986"/>
    </source>
</evidence>
<feature type="region of interest" description="Disordered" evidence="5">
    <location>
        <begin position="237"/>
        <end position="270"/>
    </location>
</feature>
<organism evidence="6 7">
    <name type="scientific">Naematelia encephala</name>
    <dbReference type="NCBI Taxonomy" id="71784"/>
    <lineage>
        <taxon>Eukaryota</taxon>
        <taxon>Fungi</taxon>
        <taxon>Dikarya</taxon>
        <taxon>Basidiomycota</taxon>
        <taxon>Agaricomycotina</taxon>
        <taxon>Tremellomycetes</taxon>
        <taxon>Tremellales</taxon>
        <taxon>Naemateliaceae</taxon>
        <taxon>Naematelia</taxon>
    </lineage>
</organism>
<dbReference type="AlphaFoldDB" id="A0A1Y2BJU7"/>
<keyword evidence="3" id="KW-0804">Transcription</keyword>
<keyword evidence="2" id="KW-0240">DNA-directed RNA polymerase</keyword>
<dbReference type="PANTHER" id="PTHR13408:SF0">
    <property type="entry name" value="DNA-DIRECTED RNA POLYMERASE III SUBUNIT RPC4"/>
    <property type="match status" value="1"/>
</dbReference>
<evidence type="ECO:0000256" key="2">
    <source>
        <dbReference type="ARBA" id="ARBA00022478"/>
    </source>
</evidence>
<feature type="compositionally biased region" description="Polar residues" evidence="5">
    <location>
        <begin position="30"/>
        <end position="55"/>
    </location>
</feature>
<evidence type="ECO:0000313" key="6">
    <source>
        <dbReference type="EMBL" id="ORY35029.1"/>
    </source>
</evidence>
<evidence type="ECO:0000256" key="5">
    <source>
        <dbReference type="SAM" id="MobiDB-lite"/>
    </source>
</evidence>
<keyword evidence="4" id="KW-0539">Nucleus</keyword>
<evidence type="ECO:0000256" key="3">
    <source>
        <dbReference type="ARBA" id="ARBA00023163"/>
    </source>
</evidence>
<feature type="compositionally biased region" description="Basic residues" evidence="5">
    <location>
        <begin position="73"/>
        <end position="83"/>
    </location>
</feature>
<dbReference type="Proteomes" id="UP000193986">
    <property type="component" value="Unassembled WGS sequence"/>
</dbReference>
<feature type="compositionally biased region" description="Acidic residues" evidence="5">
    <location>
        <begin position="284"/>
        <end position="293"/>
    </location>
</feature>
<dbReference type="InterPro" id="IPR007811">
    <property type="entry name" value="RPC4"/>
</dbReference>
<accession>A0A1Y2BJU7</accession>
<proteinExistence type="predicted"/>
<feature type="compositionally biased region" description="Polar residues" evidence="5">
    <location>
        <begin position="123"/>
        <end position="138"/>
    </location>
</feature>
<feature type="region of interest" description="Disordered" evidence="5">
    <location>
        <begin position="284"/>
        <end position="315"/>
    </location>
</feature>
<feature type="compositionally biased region" description="Basic residues" evidence="5">
    <location>
        <begin position="106"/>
        <end position="117"/>
    </location>
</feature>
<keyword evidence="7" id="KW-1185">Reference proteome</keyword>
<comment type="caution">
    <text evidence="6">The sequence shown here is derived from an EMBL/GenBank/DDBJ whole genome shotgun (WGS) entry which is preliminary data.</text>
</comment>
<reference evidence="6 7" key="1">
    <citation type="submission" date="2016-07" db="EMBL/GenBank/DDBJ databases">
        <title>Pervasive Adenine N6-methylation of Active Genes in Fungi.</title>
        <authorList>
            <consortium name="DOE Joint Genome Institute"/>
            <person name="Mondo S.J."/>
            <person name="Dannebaum R.O."/>
            <person name="Kuo R.C."/>
            <person name="Labutti K."/>
            <person name="Haridas S."/>
            <person name="Kuo A."/>
            <person name="Salamov A."/>
            <person name="Ahrendt S.R."/>
            <person name="Lipzen A."/>
            <person name="Sullivan W."/>
            <person name="Andreopoulos W.B."/>
            <person name="Clum A."/>
            <person name="Lindquist E."/>
            <person name="Daum C."/>
            <person name="Ramamoorthy G.K."/>
            <person name="Gryganskyi A."/>
            <person name="Culley D."/>
            <person name="Magnuson J.K."/>
            <person name="James T.Y."/>
            <person name="O'Malley M.A."/>
            <person name="Stajich J.E."/>
            <person name="Spatafora J.W."/>
            <person name="Visel A."/>
            <person name="Grigoriev I.V."/>
        </authorList>
    </citation>
    <scope>NUCLEOTIDE SEQUENCE [LARGE SCALE GENOMIC DNA]</scope>
    <source>
        <strain evidence="6 7">68-887.2</strain>
    </source>
</reference>
<dbReference type="GO" id="GO:0042797">
    <property type="term" value="P:tRNA transcription by RNA polymerase III"/>
    <property type="evidence" value="ECO:0007669"/>
    <property type="project" value="TreeGrafter"/>
</dbReference>
<dbReference type="GO" id="GO:0005666">
    <property type="term" value="C:RNA polymerase III complex"/>
    <property type="evidence" value="ECO:0007669"/>
    <property type="project" value="InterPro"/>
</dbReference>
<dbReference type="Pfam" id="PF05132">
    <property type="entry name" value="RNA_pol_Rpc4"/>
    <property type="match status" value="1"/>
</dbReference>
<feature type="compositionally biased region" description="Basic and acidic residues" evidence="5">
    <location>
        <begin position="84"/>
        <end position="94"/>
    </location>
</feature>
<dbReference type="InParanoid" id="A0A1Y2BJU7"/>
<evidence type="ECO:0000256" key="4">
    <source>
        <dbReference type="ARBA" id="ARBA00023242"/>
    </source>
</evidence>
<evidence type="ECO:0000256" key="1">
    <source>
        <dbReference type="ARBA" id="ARBA00004123"/>
    </source>
</evidence>
<dbReference type="STRING" id="71784.A0A1Y2BJU7"/>